<sequence length="316" mass="34769">MEAETFVGIDVSKRQLDVAILPQGEVLPFPNTPQGIQKLLLHLTALEHPLVVLEATGGLEMPAALALQDAGLAAAVLNFRQIKDFSRATGRLAKTDSIDALMMARFAQVLRPEVRPLANSHTRSLEALMTRRRQLVELLVIENNRLKQVHDDWVKHQLSTTAAFVKEQVEVVEAQMLEVIQKHAETSEVFELLQTVPGVGPVLSATLIAGLPELGKLNRQKIASLVGVAPINQDSGTKKGRGSVWGGRGDIRAVLYMATVACVRVNPVIQRFFKQLVSRGKPKKLAMVAAMRKLLVILNAMMHSKQSWQPNLEIQT</sequence>
<dbReference type="InterPro" id="IPR002525">
    <property type="entry name" value="Transp_IS110-like_N"/>
</dbReference>
<dbReference type="GO" id="GO:0003677">
    <property type="term" value="F:DNA binding"/>
    <property type="evidence" value="ECO:0007669"/>
    <property type="project" value="InterPro"/>
</dbReference>
<proteinExistence type="predicted"/>
<reference evidence="3 4" key="1">
    <citation type="submission" date="2019-07" db="EMBL/GenBank/DDBJ databases">
        <title>Whole genome shotgun sequence of Deinococcus cellulosilyticus NBRC 106333.</title>
        <authorList>
            <person name="Hosoyama A."/>
            <person name="Uohara A."/>
            <person name="Ohji S."/>
            <person name="Ichikawa N."/>
        </authorList>
    </citation>
    <scope>NUCLEOTIDE SEQUENCE [LARGE SCALE GENOMIC DNA]</scope>
    <source>
        <strain evidence="3 4">NBRC 106333</strain>
    </source>
</reference>
<organism evidence="3 4">
    <name type="scientific">Deinococcus cellulosilyticus (strain DSM 18568 / NBRC 106333 / KACC 11606 / 5516J-15)</name>
    <dbReference type="NCBI Taxonomy" id="1223518"/>
    <lineage>
        <taxon>Bacteria</taxon>
        <taxon>Thermotogati</taxon>
        <taxon>Deinococcota</taxon>
        <taxon>Deinococci</taxon>
        <taxon>Deinococcales</taxon>
        <taxon>Deinococcaceae</taxon>
        <taxon>Deinococcus</taxon>
    </lineage>
</organism>
<evidence type="ECO:0000313" key="3">
    <source>
        <dbReference type="EMBL" id="GEM50123.1"/>
    </source>
</evidence>
<dbReference type="Pfam" id="PF01548">
    <property type="entry name" value="DEDD_Tnp_IS110"/>
    <property type="match status" value="1"/>
</dbReference>
<accession>A0A511NBG2</accession>
<dbReference type="Proteomes" id="UP000321306">
    <property type="component" value="Unassembled WGS sequence"/>
</dbReference>
<dbReference type="Pfam" id="PF02371">
    <property type="entry name" value="Transposase_20"/>
    <property type="match status" value="1"/>
</dbReference>
<dbReference type="RefSeq" id="WP_146892029.1">
    <property type="nucleotide sequence ID" value="NZ_BJXB01000059.1"/>
</dbReference>
<evidence type="ECO:0000313" key="4">
    <source>
        <dbReference type="Proteomes" id="UP000321306"/>
    </source>
</evidence>
<evidence type="ECO:0000259" key="2">
    <source>
        <dbReference type="Pfam" id="PF02371"/>
    </source>
</evidence>
<gene>
    <name evidence="3" type="ORF">DC3_57580</name>
</gene>
<dbReference type="InterPro" id="IPR003346">
    <property type="entry name" value="Transposase_20"/>
</dbReference>
<dbReference type="PANTHER" id="PTHR33055:SF13">
    <property type="entry name" value="TRANSPOSASE"/>
    <property type="match status" value="1"/>
</dbReference>
<dbReference type="PANTHER" id="PTHR33055">
    <property type="entry name" value="TRANSPOSASE FOR INSERTION SEQUENCE ELEMENT IS1111A"/>
    <property type="match status" value="1"/>
</dbReference>
<dbReference type="EMBL" id="BJXB01000059">
    <property type="protein sequence ID" value="GEM50123.1"/>
    <property type="molecule type" value="Genomic_DNA"/>
</dbReference>
<evidence type="ECO:0000259" key="1">
    <source>
        <dbReference type="Pfam" id="PF01548"/>
    </source>
</evidence>
<dbReference type="NCBIfam" id="NF033542">
    <property type="entry name" value="transpos_IS110"/>
    <property type="match status" value="1"/>
</dbReference>
<keyword evidence="4" id="KW-1185">Reference proteome</keyword>
<comment type="caution">
    <text evidence="3">The sequence shown here is derived from an EMBL/GenBank/DDBJ whole genome shotgun (WGS) entry which is preliminary data.</text>
</comment>
<dbReference type="GO" id="GO:0006313">
    <property type="term" value="P:DNA transposition"/>
    <property type="evidence" value="ECO:0007669"/>
    <property type="project" value="InterPro"/>
</dbReference>
<feature type="domain" description="Transposase IS110-like N-terminal" evidence="1">
    <location>
        <begin position="7"/>
        <end position="149"/>
    </location>
</feature>
<dbReference type="GO" id="GO:0004803">
    <property type="term" value="F:transposase activity"/>
    <property type="evidence" value="ECO:0007669"/>
    <property type="project" value="InterPro"/>
</dbReference>
<protein>
    <submittedName>
        <fullName evidence="3">IS110 family transposase</fullName>
    </submittedName>
</protein>
<name>A0A511NBG2_DEIC1</name>
<dbReference type="AlphaFoldDB" id="A0A511NBG2"/>
<feature type="domain" description="Transposase IS116/IS110/IS902 C-terminal" evidence="2">
    <location>
        <begin position="191"/>
        <end position="273"/>
    </location>
</feature>
<dbReference type="InterPro" id="IPR047650">
    <property type="entry name" value="Transpos_IS110"/>
</dbReference>
<dbReference type="OrthoDB" id="59456at2"/>